<dbReference type="InterPro" id="IPR001810">
    <property type="entry name" value="F-box_dom"/>
</dbReference>
<reference evidence="2" key="1">
    <citation type="submission" date="2023-03" db="EMBL/GenBank/DDBJ databases">
        <title>Massive genome expansion in bonnet fungi (Mycena s.s.) driven by repeated elements and novel gene families across ecological guilds.</title>
        <authorList>
            <consortium name="Lawrence Berkeley National Laboratory"/>
            <person name="Harder C.B."/>
            <person name="Miyauchi S."/>
            <person name="Viragh M."/>
            <person name="Kuo A."/>
            <person name="Thoen E."/>
            <person name="Andreopoulos B."/>
            <person name="Lu D."/>
            <person name="Skrede I."/>
            <person name="Drula E."/>
            <person name="Henrissat B."/>
            <person name="Morin E."/>
            <person name="Kohler A."/>
            <person name="Barry K."/>
            <person name="LaButti K."/>
            <person name="Morin E."/>
            <person name="Salamov A."/>
            <person name="Lipzen A."/>
            <person name="Mereny Z."/>
            <person name="Hegedus B."/>
            <person name="Baldrian P."/>
            <person name="Stursova M."/>
            <person name="Weitz H."/>
            <person name="Taylor A."/>
            <person name="Grigoriev I.V."/>
            <person name="Nagy L.G."/>
            <person name="Martin F."/>
            <person name="Kauserud H."/>
        </authorList>
    </citation>
    <scope>NUCLEOTIDE SEQUENCE</scope>
    <source>
        <strain evidence="2">9284</strain>
    </source>
</reference>
<accession>A0AAD7B4W7</accession>
<name>A0AAD7B4W7_9AGAR</name>
<dbReference type="PROSITE" id="PS50181">
    <property type="entry name" value="FBOX"/>
    <property type="match status" value="1"/>
</dbReference>
<keyword evidence="3" id="KW-1185">Reference proteome</keyword>
<comment type="caution">
    <text evidence="2">The sequence shown here is derived from an EMBL/GenBank/DDBJ whole genome shotgun (WGS) entry which is preliminary data.</text>
</comment>
<dbReference type="AlphaFoldDB" id="A0AAD7B4W7"/>
<organism evidence="2 3">
    <name type="scientific">Roridomyces roridus</name>
    <dbReference type="NCBI Taxonomy" id="1738132"/>
    <lineage>
        <taxon>Eukaryota</taxon>
        <taxon>Fungi</taxon>
        <taxon>Dikarya</taxon>
        <taxon>Basidiomycota</taxon>
        <taxon>Agaricomycotina</taxon>
        <taxon>Agaricomycetes</taxon>
        <taxon>Agaricomycetidae</taxon>
        <taxon>Agaricales</taxon>
        <taxon>Marasmiineae</taxon>
        <taxon>Mycenaceae</taxon>
        <taxon>Roridomyces</taxon>
    </lineage>
</organism>
<proteinExistence type="predicted"/>
<evidence type="ECO:0000259" key="1">
    <source>
        <dbReference type="PROSITE" id="PS50181"/>
    </source>
</evidence>
<feature type="domain" description="F-box" evidence="1">
    <location>
        <begin position="2"/>
        <end position="48"/>
    </location>
</feature>
<dbReference type="Proteomes" id="UP001221142">
    <property type="component" value="Unassembled WGS sequence"/>
</dbReference>
<evidence type="ECO:0000313" key="3">
    <source>
        <dbReference type="Proteomes" id="UP001221142"/>
    </source>
</evidence>
<dbReference type="EMBL" id="JARKIF010000036">
    <property type="protein sequence ID" value="KAJ7610165.1"/>
    <property type="molecule type" value="Genomic_DNA"/>
</dbReference>
<evidence type="ECO:0000313" key="2">
    <source>
        <dbReference type="EMBL" id="KAJ7610165.1"/>
    </source>
</evidence>
<protein>
    <recommendedName>
        <fullName evidence="1">F-box domain-containing protein</fullName>
    </recommendedName>
</protein>
<sequence length="471" mass="52475">MSVKLPDLPLDILLELAKQLDLSDSLHLAATCTACAVILHSASFWIESLHRLENIHQRPIPCPPGTDITSLSLDALRNMAVHAYKLRKNWESDSPLLAKTRSFKIADEGYVSDVFAIEGTHIVVTVLRHGLACWSTISGECLGRCDLDSGKDQNWPLTPTSRSSVAQFAGGCSLGFVCYDHGGKQPTLGVSVISVYHRDPEAITVSLTFSRNWPFPDSMMIQCIIVNENAVGVVMFNRHKDDDPSCLLYCRIAEPQELHCLALDIQPASEPRFSGVGIGGDFVVCTENSGPSVEFVHTTPTHQHSARLDIPASRPDRRTKFIFEDCHMRPPTYGIINVTLRLPDDELAHHVLFWPAEYSPARDSTHSSLTVSPVCSYQHTRFINHIVVSSSGTSVLVRDLKEYVLLQYIPGTTPHVESRRLPIPAKAMRLREYDLVALDDRLGVVYLFRKSRNSRSNPEESGTRFTVFEFA</sequence>
<gene>
    <name evidence="2" type="ORF">FB45DRAFT_942861</name>
</gene>